<evidence type="ECO:0000259" key="14">
    <source>
        <dbReference type="Pfam" id="PF03958"/>
    </source>
</evidence>
<comment type="similarity">
    <text evidence="2">Belongs to the bacterial secretin family. GSP D subfamily.</text>
</comment>
<feature type="domain" description="Type II/III secretion system secretin-like" evidence="13">
    <location>
        <begin position="461"/>
        <end position="626"/>
    </location>
</feature>
<evidence type="ECO:0000256" key="8">
    <source>
        <dbReference type="ARBA" id="ARBA00023136"/>
    </source>
</evidence>
<dbReference type="InterPro" id="IPR001775">
    <property type="entry name" value="GspD/PilQ"/>
</dbReference>
<gene>
    <name evidence="16" type="primary">gspD</name>
    <name evidence="16" type="ORF">ENJ61_01840</name>
</gene>
<reference evidence="16" key="1">
    <citation type="journal article" date="2020" name="mSystems">
        <title>Genome- and Community-Level Interaction Insights into Carbon Utilization and Element Cycling Functions of Hydrothermarchaeota in Hydrothermal Sediment.</title>
        <authorList>
            <person name="Zhou Z."/>
            <person name="Liu Y."/>
            <person name="Xu W."/>
            <person name="Pan J."/>
            <person name="Luo Z.H."/>
            <person name="Li M."/>
        </authorList>
    </citation>
    <scope>NUCLEOTIDE SEQUENCE [LARGE SCALE GENOMIC DNA]</scope>
    <source>
        <strain evidence="16">HyVt-501</strain>
    </source>
</reference>
<organism evidence="16">
    <name type="scientific">Aquifex aeolicus</name>
    <dbReference type="NCBI Taxonomy" id="63363"/>
    <lineage>
        <taxon>Bacteria</taxon>
        <taxon>Pseudomonadati</taxon>
        <taxon>Aquificota</taxon>
        <taxon>Aquificia</taxon>
        <taxon>Aquificales</taxon>
        <taxon>Aquificaceae</taxon>
        <taxon>Aquifex</taxon>
    </lineage>
</organism>
<feature type="domain" description="NolW-like" evidence="14">
    <location>
        <begin position="131"/>
        <end position="188"/>
    </location>
</feature>
<keyword evidence="5" id="KW-0812">Transmembrane</keyword>
<feature type="domain" description="NolW-like" evidence="14">
    <location>
        <begin position="270"/>
        <end position="380"/>
    </location>
</feature>
<evidence type="ECO:0000256" key="10">
    <source>
        <dbReference type="RuleBase" id="RU004004"/>
    </source>
</evidence>
<feature type="domain" description="GspD-like N0" evidence="15">
    <location>
        <begin position="38"/>
        <end position="107"/>
    </location>
</feature>
<keyword evidence="8" id="KW-0472">Membrane</keyword>
<evidence type="ECO:0000256" key="1">
    <source>
        <dbReference type="ARBA" id="ARBA00004442"/>
    </source>
</evidence>
<keyword evidence="9" id="KW-0998">Cell outer membrane</keyword>
<dbReference type="InterPro" id="IPR004846">
    <property type="entry name" value="T2SS/T3SS_dom"/>
</dbReference>
<comment type="caution">
    <text evidence="16">The sequence shown here is derived from an EMBL/GenBank/DDBJ whole genome shotgun (WGS) entry which is preliminary data.</text>
</comment>
<evidence type="ECO:0000259" key="15">
    <source>
        <dbReference type="Pfam" id="PF21305"/>
    </source>
</evidence>
<evidence type="ECO:0000256" key="2">
    <source>
        <dbReference type="ARBA" id="ARBA00006980"/>
    </source>
</evidence>
<dbReference type="PANTHER" id="PTHR30332">
    <property type="entry name" value="PROBABLE GENERAL SECRETION PATHWAY PROTEIN D"/>
    <property type="match status" value="1"/>
</dbReference>
<evidence type="ECO:0000313" key="16">
    <source>
        <dbReference type="EMBL" id="HHJ63627.1"/>
    </source>
</evidence>
<dbReference type="InterPro" id="IPR050810">
    <property type="entry name" value="Bact_Secretion_Sys_Channel"/>
</dbReference>
<dbReference type="Proteomes" id="UP000885792">
    <property type="component" value="Unassembled WGS sequence"/>
</dbReference>
<dbReference type="GO" id="GO:0009279">
    <property type="term" value="C:cell outer membrane"/>
    <property type="evidence" value="ECO:0007669"/>
    <property type="project" value="UniProtKB-SubCell"/>
</dbReference>
<feature type="region of interest" description="Disordered" evidence="12">
    <location>
        <begin position="308"/>
        <end position="332"/>
    </location>
</feature>
<evidence type="ECO:0000256" key="11">
    <source>
        <dbReference type="SAM" id="Coils"/>
    </source>
</evidence>
<comment type="subcellular location">
    <subcellularLocation>
        <location evidence="1 10">Cell outer membrane</location>
    </subcellularLocation>
</comment>
<dbReference type="InterPro" id="IPR049371">
    <property type="entry name" value="GspD-like_N0"/>
</dbReference>
<dbReference type="Pfam" id="PF21305">
    <property type="entry name" value="type_II_gspD_N0"/>
    <property type="match status" value="1"/>
</dbReference>
<dbReference type="PANTHER" id="PTHR30332:SF24">
    <property type="entry name" value="SECRETIN GSPD-RELATED"/>
    <property type="match status" value="1"/>
</dbReference>
<keyword evidence="6" id="KW-0732">Signal</keyword>
<keyword evidence="4" id="KW-1134">Transmembrane beta strand</keyword>
<dbReference type="InterPro" id="IPR013356">
    <property type="entry name" value="T2SS_GspD"/>
</dbReference>
<dbReference type="InterPro" id="IPR005644">
    <property type="entry name" value="NolW-like"/>
</dbReference>
<evidence type="ECO:0000256" key="12">
    <source>
        <dbReference type="SAM" id="MobiDB-lite"/>
    </source>
</evidence>
<proteinExistence type="inferred from homology"/>
<dbReference type="InterPro" id="IPR038591">
    <property type="entry name" value="NolW-like_sf"/>
</dbReference>
<keyword evidence="3 10" id="KW-0813">Transport</keyword>
<keyword evidence="11" id="KW-0175">Coiled coil</keyword>
<evidence type="ECO:0000256" key="4">
    <source>
        <dbReference type="ARBA" id="ARBA00022452"/>
    </source>
</evidence>
<evidence type="ECO:0000259" key="13">
    <source>
        <dbReference type="Pfam" id="PF00263"/>
    </source>
</evidence>
<dbReference type="GO" id="GO:0015628">
    <property type="term" value="P:protein secretion by the type II secretion system"/>
    <property type="evidence" value="ECO:0007669"/>
    <property type="project" value="InterPro"/>
</dbReference>
<keyword evidence="7" id="KW-0653">Protein transport</keyword>
<dbReference type="Pfam" id="PF00263">
    <property type="entry name" value="Secretin"/>
    <property type="match status" value="1"/>
</dbReference>
<dbReference type="Gene3D" id="3.30.1370.120">
    <property type="match status" value="3"/>
</dbReference>
<dbReference type="PRINTS" id="PR00811">
    <property type="entry name" value="BCTERIALGSPD"/>
</dbReference>
<feature type="coiled-coil region" evidence="11">
    <location>
        <begin position="632"/>
        <end position="659"/>
    </location>
</feature>
<protein>
    <submittedName>
        <fullName evidence="16">Type II secretion system protein GspD</fullName>
    </submittedName>
</protein>
<sequence length="668" mass="74684">MRRALLLFLLVLKVALPVETSLLEEKIVEAKKKGEVILNFQNTDIKELALFMGELTGRNVVVDPAVRGKMTLVFSKPLKIKEAWDLFTSALFMQGYGVVEEEKIVKIMPLNEAISVARFKEKPAGGELAVLVFNLRYTDAQTAMNSVRPFLSPFARVTVHNPSNSLIVADVGENIAKARTILSGIDREEIEAEVRVYKLKHLTAKDALRIVSPLNTMVSKRFGAPMVVTSSQEANALVVFAPKAALNVVERILREVDTEEVLSEQRSFYIIPLRFISAEELSQSLRSLLGGTRGGGLQQITQRFFRPPLQPKAEGEKRQPGAARPAPKPATEKTISFITTREGMKIGFDRGTNAVILYATRSEYEGLKELINRLDTRRRQVLIAATIVEASTRSLLDIGVRWQILGRRGGASFRGSSLTDIYSSFLSGNFLMGVFSDVGRTVQVGETSLFFPDLVLLFSLLETGSGFNIVSNPRVLTLDNQPAVIKVGQVIPYAEGVKFDINGQPIITYDYKEIGLELNVTPRISGENLRLTITLNLEEIIDFVTNQIGATSYTVPVTSNREINSDVVVENGQTVILGGLVSTKTLKTMEGVPGLWRIPLLGRLFRRDTEQRDKTTLFIFITPYIVSTPEELSRITEEHRRISEEIRRLLEERPQEEKEEEDEESYYF</sequence>
<evidence type="ECO:0000256" key="5">
    <source>
        <dbReference type="ARBA" id="ARBA00022692"/>
    </source>
</evidence>
<evidence type="ECO:0000256" key="9">
    <source>
        <dbReference type="ARBA" id="ARBA00023237"/>
    </source>
</evidence>
<name>A0A7C5L605_AQUAO</name>
<evidence type="ECO:0000256" key="7">
    <source>
        <dbReference type="ARBA" id="ARBA00022927"/>
    </source>
</evidence>
<accession>A0A7C5L605</accession>
<evidence type="ECO:0000256" key="6">
    <source>
        <dbReference type="ARBA" id="ARBA00022729"/>
    </source>
</evidence>
<dbReference type="AlphaFoldDB" id="A0A7C5L605"/>
<evidence type="ECO:0000256" key="3">
    <source>
        <dbReference type="ARBA" id="ARBA00022448"/>
    </source>
</evidence>
<dbReference type="GO" id="GO:0015627">
    <property type="term" value="C:type II protein secretion system complex"/>
    <property type="evidence" value="ECO:0007669"/>
    <property type="project" value="InterPro"/>
</dbReference>
<dbReference type="EMBL" id="DRNB01000062">
    <property type="protein sequence ID" value="HHJ63627.1"/>
    <property type="molecule type" value="Genomic_DNA"/>
</dbReference>
<dbReference type="Pfam" id="PF03958">
    <property type="entry name" value="Secretin_N"/>
    <property type="match status" value="2"/>
</dbReference>
<dbReference type="NCBIfam" id="TIGR02517">
    <property type="entry name" value="type_II_gspD"/>
    <property type="match status" value="1"/>
</dbReference>